<dbReference type="FunFam" id="2.10.110.10:FF:000142">
    <property type="entry name" value="Lrg1p"/>
    <property type="match status" value="1"/>
</dbReference>
<feature type="domain" description="Rho-GAP" evidence="6">
    <location>
        <begin position="730"/>
        <end position="953"/>
    </location>
</feature>
<dbReference type="FunFam" id="2.10.110.10:FF:000134">
    <property type="entry name" value="Lrg1p"/>
    <property type="match status" value="1"/>
</dbReference>
<evidence type="ECO:0000256" key="3">
    <source>
        <dbReference type="ARBA" id="ARBA00022833"/>
    </source>
</evidence>
<gene>
    <name evidence="7" type="primary">LRG1</name>
    <name evidence="7" type="ORF">SPAR_D00090</name>
</gene>
<keyword evidence="2 4" id="KW-0479">Metal-binding</keyword>
<dbReference type="GeneID" id="54629256"/>
<dbReference type="Gene3D" id="1.10.555.10">
    <property type="entry name" value="Rho GTPase activation protein"/>
    <property type="match status" value="1"/>
</dbReference>
<dbReference type="GO" id="GO:0005737">
    <property type="term" value="C:cytoplasm"/>
    <property type="evidence" value="ECO:0007669"/>
    <property type="project" value="TreeGrafter"/>
</dbReference>
<feature type="domain" description="LIM zinc-binding" evidence="5">
    <location>
        <begin position="26"/>
        <end position="96"/>
    </location>
</feature>
<reference evidence="7" key="2">
    <citation type="submission" date="2020-01" db="EMBL/GenBank/DDBJ databases">
        <title>Population-level Yeast Reference Genomes.</title>
        <authorList>
            <person name="Yue J.-X."/>
        </authorList>
    </citation>
    <scope>NUCLEOTIDE SEQUENCE</scope>
    <source>
        <strain evidence="7">CBS432</strain>
    </source>
</reference>
<evidence type="ECO:0000256" key="4">
    <source>
        <dbReference type="PROSITE-ProRule" id="PRU00125"/>
    </source>
</evidence>
<protein>
    <submittedName>
        <fullName evidence="7">GTPase-activating protein LRG1</fullName>
    </submittedName>
</protein>
<evidence type="ECO:0000256" key="2">
    <source>
        <dbReference type="ARBA" id="ARBA00022723"/>
    </source>
</evidence>
<dbReference type="GO" id="GO:0007165">
    <property type="term" value="P:signal transduction"/>
    <property type="evidence" value="ECO:0007669"/>
    <property type="project" value="InterPro"/>
</dbReference>
<dbReference type="PANTHER" id="PTHR14963:SF7">
    <property type="entry name" value="RHO GTPASE-ACTIVATING PROTEIN 19"/>
    <property type="match status" value="1"/>
</dbReference>
<dbReference type="CDD" id="cd09393">
    <property type="entry name" value="LIM3_Lrg1p_like"/>
    <property type="match status" value="1"/>
</dbReference>
<dbReference type="FunFam" id="1.10.555.10:FF:000063">
    <property type="entry name" value="Lrg1p"/>
    <property type="match status" value="1"/>
</dbReference>
<dbReference type="VEuPathDB" id="FungiDB:SPAR_D00090"/>
<dbReference type="InterPro" id="IPR000198">
    <property type="entry name" value="RhoGAP_dom"/>
</dbReference>
<accession>A0A8B8UMQ6</accession>
<dbReference type="SUPFAM" id="SSF48350">
    <property type="entry name" value="GTPase activation domain, GAP"/>
    <property type="match status" value="1"/>
</dbReference>
<dbReference type="SMART" id="SM00324">
    <property type="entry name" value="RhoGAP"/>
    <property type="match status" value="1"/>
</dbReference>
<dbReference type="SUPFAM" id="SSF57716">
    <property type="entry name" value="Glucocorticoid receptor-like (DNA-binding domain)"/>
    <property type="match status" value="2"/>
</dbReference>
<sequence length="1017" mass="116935">MIQNSAGYRSVNTASSMTVQVKNQKKICARCNKPVVQDSQRTKTTLKALGKYYHESCFTCQDCQKPLKPKYFPYQIDRTSEPILLCQYDYFKRHNLLCHVCDTPLRGLYYTAFGYRYDEEHFSCTICATPCGVKKCFMYENQLYCKYHFLKYFSKRCKGCGFPISDQYIEFPKGEEIHCWHPECYGIHKYWHVNLAAETVGLQYLPKLEYNPNAGDKDINPTAYELEKQMQAFNFILSKTWSVLYRFEEEAASCISDMFQYLTSNDQLKGIESTGLLVLKIDCLFRGLDTFNFSTNKNMSVNSELECTENNVIAVNKYSKFPKNLSTKIMIYLQLLRKLGTENKNETITISSFMSVITGLAHFLKLLTRFGLYTALENNKVTRSVNPLLRFLREVEKNELFENNPFQYIKTPVNATDSCAGCNKYIQEECIQFYEHRWHIACFTCCSCHKNINPRSLTDPTFNKEKKRILCSHCSIDDPASVPGFKFVTKLAQLIFLLKIALVKSRTVMLKSRASNKVGRNSLQSTMLKEQTYIRTLNDIKRLRSRRESVRVTHNKQQARKSVILETAETDLNDPRKQGDSKNLVIQTDDLSSSQQVSTRENVFSNTKTLTLDDISRIVAAEQARELRPNAFAHFKKLKETDDETSNIVPKKSGVYYSELNAIELSTIRAISLSLLAGKQLISKTDPDYNNLVSMVFSNEKQVTGSFWNRMKIMMSMEPKKTITKTVFGTPLDVLCEKWGVDSDLGVGPVKIRIPIIIDELISSLRQMDMSVEGIFRKNGNIRRLRELTATIDSNPTEAPDFSKENAIQLSALLKKFIRELPQPILSTDLYELWIKAAKIDSEDEKQRVILLIYSLLPTYSRNLLEALLSFLHWTSSFSYIENEMGSKMDIHNLSTVITPNILYLRHKEISNDNVPDEPESGLVDSFAQNKGENYFLAIEIVDYLITHNEEMAMVPKFLMNLLKDVQLQKLNDYESINHFISTIMQDKTIDYSECDIKTPVTVKDSTTTVIQGEVNK</sequence>
<dbReference type="PANTHER" id="PTHR14963">
    <property type="entry name" value="RHO GTPASE ACTIVATING PROTEIN 18,19-RELATED"/>
    <property type="match status" value="1"/>
</dbReference>
<reference evidence="7" key="4">
    <citation type="submission" date="2025-08" db="UniProtKB">
        <authorList>
            <consortium name="RefSeq"/>
        </authorList>
    </citation>
    <scope>IDENTIFICATION</scope>
    <source>
        <strain evidence="7">CBS432</strain>
    </source>
</reference>
<dbReference type="RefSeq" id="XP_033765042.1">
    <property type="nucleotide sequence ID" value="XM_033909151.1"/>
</dbReference>
<organism evidence="7">
    <name type="scientific">Saccharomyces paradoxus</name>
    <name type="common">Yeast</name>
    <name type="synonym">Saccharomyces douglasii</name>
    <dbReference type="NCBI Taxonomy" id="27291"/>
    <lineage>
        <taxon>Eukaryota</taxon>
        <taxon>Fungi</taxon>
        <taxon>Dikarya</taxon>
        <taxon>Ascomycota</taxon>
        <taxon>Saccharomycotina</taxon>
        <taxon>Saccharomycetes</taxon>
        <taxon>Saccharomycetales</taxon>
        <taxon>Saccharomycetaceae</taxon>
        <taxon>Saccharomyces</taxon>
    </lineage>
</organism>
<reference evidence="7" key="1">
    <citation type="journal article" date="2017" name="Nat. Genet.">
        <title>Contrasting evolutionary genome dynamics between domesticated and wild yeasts.</title>
        <authorList>
            <person name="Yue J.X."/>
            <person name="Li J."/>
            <person name="Aigrain L."/>
            <person name="Hallin J."/>
            <person name="Persson K."/>
            <person name="Oliver K."/>
            <person name="Bergstrom A."/>
            <person name="Coupland P."/>
            <person name="Warringer J."/>
            <person name="Lagomarsino M.C."/>
            <person name="Fischer G."/>
            <person name="Durbin R."/>
            <person name="Liti G."/>
        </authorList>
    </citation>
    <scope>NUCLEOTIDE SEQUENCE</scope>
    <source>
        <strain evidence="7">CBS432</strain>
    </source>
</reference>
<dbReference type="OrthoDB" id="20689at2759"/>
<dbReference type="GO" id="GO:0046872">
    <property type="term" value="F:metal ion binding"/>
    <property type="evidence" value="ECO:0007669"/>
    <property type="project" value="UniProtKB-KW"/>
</dbReference>
<dbReference type="InterPro" id="IPR001781">
    <property type="entry name" value="Znf_LIM"/>
</dbReference>
<dbReference type="GO" id="GO:0005096">
    <property type="term" value="F:GTPase activator activity"/>
    <property type="evidence" value="ECO:0007669"/>
    <property type="project" value="UniProtKB-KW"/>
</dbReference>
<proteinExistence type="predicted"/>
<keyword evidence="1" id="KW-0343">GTPase activation</keyword>
<dbReference type="CDD" id="cd08368">
    <property type="entry name" value="LIM"/>
    <property type="match status" value="1"/>
</dbReference>
<reference evidence="7" key="3">
    <citation type="submission" date="2025-07" db="EMBL/GenBank/DDBJ databases">
        <authorList>
            <consortium name="NCBI Genome Project"/>
        </authorList>
    </citation>
    <scope>NUCLEOTIDE SEQUENCE</scope>
    <source>
        <strain evidence="7">CBS432</strain>
    </source>
</reference>
<dbReference type="CDD" id="cd09391">
    <property type="entry name" value="LIM1_Lrg1p_like"/>
    <property type="match status" value="1"/>
</dbReference>
<dbReference type="Gene3D" id="2.10.110.10">
    <property type="entry name" value="Cysteine Rich Protein"/>
    <property type="match status" value="3"/>
</dbReference>
<evidence type="ECO:0000259" key="6">
    <source>
        <dbReference type="PROSITE" id="PS50238"/>
    </source>
</evidence>
<evidence type="ECO:0000256" key="1">
    <source>
        <dbReference type="ARBA" id="ARBA00022468"/>
    </source>
</evidence>
<keyword evidence="4" id="KW-0440">LIM domain</keyword>
<evidence type="ECO:0000259" key="5">
    <source>
        <dbReference type="PROSITE" id="PS50023"/>
    </source>
</evidence>
<dbReference type="PROSITE" id="PS50023">
    <property type="entry name" value="LIM_DOMAIN_2"/>
    <property type="match status" value="2"/>
</dbReference>
<feature type="domain" description="LIM zinc-binding" evidence="5">
    <location>
        <begin position="417"/>
        <end position="481"/>
    </location>
</feature>
<dbReference type="PROSITE" id="PS50238">
    <property type="entry name" value="RHOGAP"/>
    <property type="match status" value="1"/>
</dbReference>
<dbReference type="AlphaFoldDB" id="A0A8B8UMQ6"/>
<name>A0A8B8UMQ6_SACPA</name>
<dbReference type="GO" id="GO:0051056">
    <property type="term" value="P:regulation of small GTPase mediated signal transduction"/>
    <property type="evidence" value="ECO:0007669"/>
    <property type="project" value="TreeGrafter"/>
</dbReference>
<dbReference type="SMART" id="SM00132">
    <property type="entry name" value="LIM"/>
    <property type="match status" value="3"/>
</dbReference>
<dbReference type="Pfam" id="PF00412">
    <property type="entry name" value="LIM"/>
    <property type="match status" value="2"/>
</dbReference>
<dbReference type="InterPro" id="IPR008936">
    <property type="entry name" value="Rho_GTPase_activation_prot"/>
</dbReference>
<dbReference type="KEGG" id="spao:SPAR_D00090"/>
<dbReference type="PROSITE" id="PS00478">
    <property type="entry name" value="LIM_DOMAIN_1"/>
    <property type="match status" value="2"/>
</dbReference>
<keyword evidence="3 4" id="KW-0862">Zinc</keyword>
<dbReference type="Pfam" id="PF00620">
    <property type="entry name" value="RhoGAP"/>
    <property type="match status" value="1"/>
</dbReference>
<evidence type="ECO:0000313" key="7">
    <source>
        <dbReference type="RefSeq" id="XP_033765042.1"/>
    </source>
</evidence>